<evidence type="ECO:0000313" key="2">
    <source>
        <dbReference type="Proteomes" id="UP001169006"/>
    </source>
</evidence>
<dbReference type="RefSeq" id="WP_302076539.1">
    <property type="nucleotide sequence ID" value="NZ_JAUKWQ010000002.1"/>
</dbReference>
<reference evidence="1" key="2">
    <citation type="submission" date="2023-07" db="EMBL/GenBank/DDBJ databases">
        <authorList>
            <person name="Sun H."/>
        </authorList>
    </citation>
    <scope>NUCLEOTIDE SEQUENCE</scope>
    <source>
        <strain evidence="1">05753</strain>
    </source>
</reference>
<dbReference type="Proteomes" id="UP001169006">
    <property type="component" value="Unassembled WGS sequence"/>
</dbReference>
<name>A0ABT8SVM5_9HYPH</name>
<evidence type="ECO:0000313" key="1">
    <source>
        <dbReference type="EMBL" id="MDO1582401.1"/>
    </source>
</evidence>
<protein>
    <submittedName>
        <fullName evidence="1">Uncharacterized protein</fullName>
    </submittedName>
</protein>
<gene>
    <name evidence="1" type="ORF">Q2T52_09845</name>
</gene>
<accession>A0ABT8SVM5</accession>
<sequence>MKPEVTIIPFPSHPSLGDRMRQAELAAAAGYLKQAEAALRRAERGDTAAIEEACRMAEGIAFHTNAARGGAKMDHELHHLLATRENRRA</sequence>
<keyword evidence="2" id="KW-1185">Reference proteome</keyword>
<comment type="caution">
    <text evidence="1">The sequence shown here is derived from an EMBL/GenBank/DDBJ whole genome shotgun (WGS) entry which is preliminary data.</text>
</comment>
<reference evidence="1" key="1">
    <citation type="journal article" date="2015" name="Int. J. Syst. Evol. Microbiol.">
        <title>Rhizobium oryzicola sp. nov., potential plant-growth-promoting endophytic bacteria isolated from rice roots.</title>
        <authorList>
            <person name="Zhang X.X."/>
            <person name="Gao J.S."/>
            <person name="Cao Y.H."/>
            <person name="Sheirdil R.A."/>
            <person name="Wang X.C."/>
            <person name="Zhang L."/>
        </authorList>
    </citation>
    <scope>NUCLEOTIDE SEQUENCE</scope>
    <source>
        <strain evidence="1">05753</strain>
    </source>
</reference>
<organism evidence="1 2">
    <name type="scientific">Rhizobium oryzicola</name>
    <dbReference type="NCBI Taxonomy" id="1232668"/>
    <lineage>
        <taxon>Bacteria</taxon>
        <taxon>Pseudomonadati</taxon>
        <taxon>Pseudomonadota</taxon>
        <taxon>Alphaproteobacteria</taxon>
        <taxon>Hyphomicrobiales</taxon>
        <taxon>Rhizobiaceae</taxon>
        <taxon>Rhizobium/Agrobacterium group</taxon>
        <taxon>Rhizobium</taxon>
    </lineage>
</organism>
<dbReference type="EMBL" id="JAUKWQ010000002">
    <property type="protein sequence ID" value="MDO1582401.1"/>
    <property type="molecule type" value="Genomic_DNA"/>
</dbReference>
<proteinExistence type="predicted"/>